<evidence type="ECO:0000313" key="2">
    <source>
        <dbReference type="Proteomes" id="UP000189670"/>
    </source>
</evidence>
<organism evidence="1 2">
    <name type="scientific">Candidatus Magnetoglobus multicellularis str. Araruama</name>
    <dbReference type="NCBI Taxonomy" id="890399"/>
    <lineage>
        <taxon>Bacteria</taxon>
        <taxon>Pseudomonadati</taxon>
        <taxon>Thermodesulfobacteriota</taxon>
        <taxon>Desulfobacteria</taxon>
        <taxon>Desulfobacterales</taxon>
        <taxon>Desulfobacteraceae</taxon>
        <taxon>Candidatus Magnetoglobus</taxon>
    </lineage>
</organism>
<proteinExistence type="predicted"/>
<evidence type="ECO:0000313" key="1">
    <source>
        <dbReference type="EMBL" id="ETR66921.1"/>
    </source>
</evidence>
<comment type="caution">
    <text evidence="1">The sequence shown here is derived from an EMBL/GenBank/DDBJ whole genome shotgun (WGS) entry which is preliminary data.</text>
</comment>
<protein>
    <recommendedName>
        <fullName evidence="3">Transposase</fullName>
    </recommendedName>
</protein>
<dbReference type="Pfam" id="PF13565">
    <property type="entry name" value="HTH_32"/>
    <property type="match status" value="1"/>
</dbReference>
<dbReference type="EMBL" id="ATBP01001665">
    <property type="protein sequence ID" value="ETR66921.1"/>
    <property type="molecule type" value="Genomic_DNA"/>
</dbReference>
<reference evidence="2" key="1">
    <citation type="submission" date="2012-11" db="EMBL/GenBank/DDBJ databases">
        <authorList>
            <person name="Lucero-Rivera Y.E."/>
            <person name="Tovar-Ramirez D."/>
        </authorList>
    </citation>
    <scope>NUCLEOTIDE SEQUENCE [LARGE SCALE GENOMIC DNA]</scope>
    <source>
        <strain evidence="2">Araruama</strain>
    </source>
</reference>
<name>A0A1V1NWI6_9BACT</name>
<evidence type="ECO:0008006" key="3">
    <source>
        <dbReference type="Google" id="ProtNLM"/>
    </source>
</evidence>
<dbReference type="AlphaFoldDB" id="A0A1V1NWI6"/>
<accession>A0A1V1NWI6</accession>
<dbReference type="Proteomes" id="UP000189670">
    <property type="component" value="Unassembled WGS sequence"/>
</dbReference>
<sequence>MGVAEITVIKWRDRYKENRIKGIYDKQRSGKPVTYGAEFRKKVLDLISTQPPKGQASWDGNTVAKELKVSADAVWRLLRKEGICLSRQRTWCVSTDPEFAQKAADVIGLYLDPPCNAIVISVDEKPNIQAIERTKGYVYTSSKK</sequence>
<gene>
    <name evidence="1" type="ORF">OMM_12177</name>
</gene>